<name>A0ABN8BCT9_CHISP</name>
<dbReference type="PRINTS" id="PR00081">
    <property type="entry name" value="GDHRDH"/>
</dbReference>
<dbReference type="PANTHER" id="PTHR44229:SF8">
    <property type="entry name" value="ALCOHOL DEHYDROGENASE-RELATED"/>
    <property type="match status" value="1"/>
</dbReference>
<evidence type="ECO:0000256" key="2">
    <source>
        <dbReference type="ARBA" id="ARBA00023002"/>
    </source>
</evidence>
<evidence type="ECO:0008006" key="6">
    <source>
        <dbReference type="Google" id="ProtNLM"/>
    </source>
</evidence>
<dbReference type="InterPro" id="IPR036291">
    <property type="entry name" value="NAD(P)-bd_dom_sf"/>
</dbReference>
<keyword evidence="2" id="KW-0560">Oxidoreductase</keyword>
<keyword evidence="5" id="KW-1185">Reference proteome</keyword>
<dbReference type="SUPFAM" id="SSF51735">
    <property type="entry name" value="NAD(P)-binding Rossmann-fold domains"/>
    <property type="match status" value="1"/>
</dbReference>
<reference evidence="4" key="1">
    <citation type="submission" date="2021-12" db="EMBL/GenBank/DDBJ databases">
        <authorList>
            <person name="King R."/>
        </authorList>
    </citation>
    <scope>NUCLEOTIDE SEQUENCE</scope>
</reference>
<comment type="similarity">
    <text evidence="1 3">Belongs to the short-chain dehydrogenases/reductases (SDR) family.</text>
</comment>
<dbReference type="EMBL" id="OU963899">
    <property type="protein sequence ID" value="CAH0406624.1"/>
    <property type="molecule type" value="Genomic_DNA"/>
</dbReference>
<evidence type="ECO:0000313" key="4">
    <source>
        <dbReference type="EMBL" id="CAH0406624.1"/>
    </source>
</evidence>
<dbReference type="InterPro" id="IPR002347">
    <property type="entry name" value="SDR_fam"/>
</dbReference>
<organism evidence="4 5">
    <name type="scientific">Chilo suppressalis</name>
    <name type="common">Asiatic rice borer moth</name>
    <dbReference type="NCBI Taxonomy" id="168631"/>
    <lineage>
        <taxon>Eukaryota</taxon>
        <taxon>Metazoa</taxon>
        <taxon>Ecdysozoa</taxon>
        <taxon>Arthropoda</taxon>
        <taxon>Hexapoda</taxon>
        <taxon>Insecta</taxon>
        <taxon>Pterygota</taxon>
        <taxon>Neoptera</taxon>
        <taxon>Endopterygota</taxon>
        <taxon>Lepidoptera</taxon>
        <taxon>Glossata</taxon>
        <taxon>Ditrysia</taxon>
        <taxon>Pyraloidea</taxon>
        <taxon>Crambidae</taxon>
        <taxon>Crambinae</taxon>
        <taxon>Chilo</taxon>
    </lineage>
</organism>
<sequence>MFEVDGKVVLVTGGAAGIGARIVKAFLHEGAKHVTFLDIQIASGNLLEKELATQYGQERVKFRKCDITTSELTDAYDELISQFSYIDIVVNAAGILNDNPDIYVKSINVNVTALITSSLKAYELMRKDKGGKGGTIINISSVLALVDAPTVPIYCATKSAVLKFSNCLGMEPTFSRTGVRVVTVCFGVTDTALVTFNGTETFDPEFKETMLEVSNSPKQSIESAVFGVMEAYKKGGSPSTWLVDLNTPVKDITDDVTEGNKIINRSYHLPQALAPPEGNV</sequence>
<dbReference type="Pfam" id="PF00106">
    <property type="entry name" value="adh_short"/>
    <property type="match status" value="1"/>
</dbReference>
<dbReference type="Gene3D" id="3.40.50.720">
    <property type="entry name" value="NAD(P)-binding Rossmann-like Domain"/>
    <property type="match status" value="1"/>
</dbReference>
<accession>A0ABN8BCT9</accession>
<dbReference type="PRINTS" id="PR00080">
    <property type="entry name" value="SDRFAMILY"/>
</dbReference>
<evidence type="ECO:0000256" key="1">
    <source>
        <dbReference type="ARBA" id="ARBA00006484"/>
    </source>
</evidence>
<protein>
    <recommendedName>
        <fullName evidence="6">Alcohol dehydrogenase</fullName>
    </recommendedName>
</protein>
<proteinExistence type="inferred from homology"/>
<evidence type="ECO:0000256" key="3">
    <source>
        <dbReference type="RuleBase" id="RU000363"/>
    </source>
</evidence>
<dbReference type="Proteomes" id="UP001153292">
    <property type="component" value="Chromosome 6"/>
</dbReference>
<gene>
    <name evidence="4" type="ORF">CHILSU_LOCUS10005</name>
</gene>
<evidence type="ECO:0000313" key="5">
    <source>
        <dbReference type="Proteomes" id="UP001153292"/>
    </source>
</evidence>
<dbReference type="PANTHER" id="PTHR44229">
    <property type="entry name" value="15-HYDROXYPROSTAGLANDIN DEHYDROGENASE [NAD(+)]"/>
    <property type="match status" value="1"/>
</dbReference>